<organism evidence="2 3">
    <name type="scientific">Candidatus Obscuribacter phosphatis</name>
    <dbReference type="NCBI Taxonomy" id="1906157"/>
    <lineage>
        <taxon>Bacteria</taxon>
        <taxon>Bacillati</taxon>
        <taxon>Candidatus Melainabacteria</taxon>
        <taxon>Candidatus Obscuribacterales</taxon>
        <taxon>Candidatus Obscuribacteraceae</taxon>
        <taxon>Candidatus Obscuribacter</taxon>
    </lineage>
</organism>
<feature type="domain" description="PepSY" evidence="1">
    <location>
        <begin position="42"/>
        <end position="98"/>
    </location>
</feature>
<accession>A0A8J7PJN2</accession>
<dbReference type="EMBL" id="JAFLCK010000044">
    <property type="protein sequence ID" value="MBN8662592.1"/>
    <property type="molecule type" value="Genomic_DNA"/>
</dbReference>
<dbReference type="Gene3D" id="3.10.450.40">
    <property type="match status" value="1"/>
</dbReference>
<name>A0A8J7PJN2_9BACT</name>
<evidence type="ECO:0000259" key="1">
    <source>
        <dbReference type="Pfam" id="PF03413"/>
    </source>
</evidence>
<dbReference type="Proteomes" id="UP000664277">
    <property type="component" value="Unassembled WGS sequence"/>
</dbReference>
<comment type="caution">
    <text evidence="2">The sequence shown here is derived from an EMBL/GenBank/DDBJ whole genome shotgun (WGS) entry which is preliminary data.</text>
</comment>
<sequence>MYFPRKSFPTLSLLLLLGLLAIFAPAVWADGGGSLLKNVSFTIEQAENLALSKYPEATVEEIELERNDTPLVWKIDLKMKPRIKIEMEIDAKSGEILKNEQHKW</sequence>
<dbReference type="Pfam" id="PF03413">
    <property type="entry name" value="PepSY"/>
    <property type="match status" value="1"/>
</dbReference>
<reference evidence="2" key="1">
    <citation type="submission" date="2021-02" db="EMBL/GenBank/DDBJ databases">
        <title>Genome-Resolved Metagenomics of a Microbial Community Performing Photosynthetic Biological Nutrient Removal.</title>
        <authorList>
            <person name="Mcdaniel E.A."/>
        </authorList>
    </citation>
    <scope>NUCLEOTIDE SEQUENCE</scope>
    <source>
        <strain evidence="2">UWPOB_OBS1</strain>
    </source>
</reference>
<dbReference type="AlphaFoldDB" id="A0A8J7PJN2"/>
<evidence type="ECO:0000313" key="2">
    <source>
        <dbReference type="EMBL" id="MBN8662592.1"/>
    </source>
</evidence>
<dbReference type="InterPro" id="IPR025711">
    <property type="entry name" value="PepSY"/>
</dbReference>
<gene>
    <name evidence="2" type="ORF">J0M35_19645</name>
</gene>
<evidence type="ECO:0000313" key="3">
    <source>
        <dbReference type="Proteomes" id="UP000664277"/>
    </source>
</evidence>
<protein>
    <submittedName>
        <fullName evidence="2">PepSY domain-containing protein</fullName>
    </submittedName>
</protein>
<proteinExistence type="predicted"/>